<name>A0A1F2P347_9EURY</name>
<feature type="transmembrane region" description="Helical" evidence="1">
    <location>
        <begin position="21"/>
        <end position="39"/>
    </location>
</feature>
<keyword evidence="3" id="KW-1185">Reference proteome</keyword>
<gene>
    <name evidence="2" type="ORF">SBU_001424</name>
</gene>
<dbReference type="EMBL" id="LYOR01000009">
    <property type="protein sequence ID" value="OFV65614.1"/>
    <property type="molecule type" value="Genomic_DNA"/>
</dbReference>
<proteinExistence type="predicted"/>
<sequence length="40" mass="4825">MGIFYFPIWKSLKSIQKKLKMFSFLILTGIIQVVYHPFFN</sequence>
<dbReference type="AlphaFoldDB" id="A0A1F2P347"/>
<protein>
    <submittedName>
        <fullName evidence="2">Uncharacterized protein</fullName>
    </submittedName>
</protein>
<organism evidence="2 3">
    <name type="scientific">Candidatus Syntropharchaeum butanivorans</name>
    <dbReference type="NCBI Taxonomy" id="1839936"/>
    <lineage>
        <taxon>Archaea</taxon>
        <taxon>Methanobacteriati</taxon>
        <taxon>Methanobacteriota</taxon>
        <taxon>Stenosarchaea group</taxon>
        <taxon>Methanomicrobia</taxon>
        <taxon>Methanosarcinales</taxon>
        <taxon>ANME-2 cluster</taxon>
        <taxon>Candidatus Syntropharchaeum</taxon>
    </lineage>
</organism>
<evidence type="ECO:0000313" key="2">
    <source>
        <dbReference type="EMBL" id="OFV65614.1"/>
    </source>
</evidence>
<keyword evidence="1" id="KW-1133">Transmembrane helix</keyword>
<reference evidence="2" key="1">
    <citation type="submission" date="2016-05" db="EMBL/GenBank/DDBJ databases">
        <title>Microbial consortia oxidize butane by reversing methanogenesis.</title>
        <authorList>
            <person name="Laso-Perez R."/>
            <person name="Richter M."/>
            <person name="Wegener G."/>
            <person name="Musat F."/>
        </authorList>
    </citation>
    <scope>NUCLEOTIDE SEQUENCE [LARGE SCALE GENOMIC DNA]</scope>
    <source>
        <strain evidence="2">BOX1</strain>
    </source>
</reference>
<keyword evidence="1" id="KW-0472">Membrane</keyword>
<comment type="caution">
    <text evidence="2">The sequence shown here is derived from an EMBL/GenBank/DDBJ whole genome shotgun (WGS) entry which is preliminary data.</text>
</comment>
<keyword evidence="1" id="KW-0812">Transmembrane</keyword>
<dbReference type="Proteomes" id="UP000185779">
    <property type="component" value="Unassembled WGS sequence"/>
</dbReference>
<evidence type="ECO:0000256" key="1">
    <source>
        <dbReference type="SAM" id="Phobius"/>
    </source>
</evidence>
<accession>A0A1F2P347</accession>
<evidence type="ECO:0000313" key="3">
    <source>
        <dbReference type="Proteomes" id="UP000185779"/>
    </source>
</evidence>